<feature type="chain" id="PRO_5045298319" description="Lipoprotein" evidence="1">
    <location>
        <begin position="29"/>
        <end position="170"/>
    </location>
</feature>
<sequence>MQNSIRKIARAVLLAALPISLLSGCVSAVPYDASLTGTTYLGIVTSVNNPKVVKNTAVEFKKMSGQDIPKGQDLIKVLRHYGTVDGWQWAGSFAQPGMFEVGDIIEWIYPASEKEYGEIRLVTKWNDDKPGGCYWKGGFRYESGDVVCDHSADGPKLRRENAAWWLDHQP</sequence>
<keyword evidence="3" id="KW-1185">Reference proteome</keyword>
<evidence type="ECO:0000313" key="3">
    <source>
        <dbReference type="Proteomes" id="UP001595999"/>
    </source>
</evidence>
<comment type="caution">
    <text evidence="2">The sequence shown here is derived from an EMBL/GenBank/DDBJ whole genome shotgun (WGS) entry which is preliminary data.</text>
</comment>
<organism evidence="2 3">
    <name type="scientific">Chromobacterium aquaticum</name>
    <dbReference type="NCBI Taxonomy" id="467180"/>
    <lineage>
        <taxon>Bacteria</taxon>
        <taxon>Pseudomonadati</taxon>
        <taxon>Pseudomonadota</taxon>
        <taxon>Betaproteobacteria</taxon>
        <taxon>Neisseriales</taxon>
        <taxon>Chromobacteriaceae</taxon>
        <taxon>Chromobacterium</taxon>
    </lineage>
</organism>
<evidence type="ECO:0000313" key="2">
    <source>
        <dbReference type="EMBL" id="MFC4492442.1"/>
    </source>
</evidence>
<accession>A0ABV8ZXK3</accession>
<dbReference type="Proteomes" id="UP001595999">
    <property type="component" value="Unassembled WGS sequence"/>
</dbReference>
<name>A0ABV8ZXK3_9NEIS</name>
<dbReference type="EMBL" id="JBHSEK010000029">
    <property type="protein sequence ID" value="MFC4492442.1"/>
    <property type="molecule type" value="Genomic_DNA"/>
</dbReference>
<gene>
    <name evidence="2" type="ORF">ACFO0R_22765</name>
</gene>
<proteinExistence type="predicted"/>
<evidence type="ECO:0000256" key="1">
    <source>
        <dbReference type="SAM" id="SignalP"/>
    </source>
</evidence>
<protein>
    <recommendedName>
        <fullName evidence="4">Lipoprotein</fullName>
    </recommendedName>
</protein>
<reference evidence="3" key="1">
    <citation type="journal article" date="2019" name="Int. J. Syst. Evol. Microbiol.">
        <title>The Global Catalogue of Microorganisms (GCM) 10K type strain sequencing project: providing services to taxonomists for standard genome sequencing and annotation.</title>
        <authorList>
            <consortium name="The Broad Institute Genomics Platform"/>
            <consortium name="The Broad Institute Genome Sequencing Center for Infectious Disease"/>
            <person name="Wu L."/>
            <person name="Ma J."/>
        </authorList>
    </citation>
    <scope>NUCLEOTIDE SEQUENCE [LARGE SCALE GENOMIC DNA]</scope>
    <source>
        <strain evidence="3">CGMCC 4.7608</strain>
    </source>
</reference>
<keyword evidence="1" id="KW-0732">Signal</keyword>
<evidence type="ECO:0008006" key="4">
    <source>
        <dbReference type="Google" id="ProtNLM"/>
    </source>
</evidence>
<feature type="signal peptide" evidence="1">
    <location>
        <begin position="1"/>
        <end position="28"/>
    </location>
</feature>
<dbReference type="RefSeq" id="WP_231464006.1">
    <property type="nucleotide sequence ID" value="NZ_JAJOHW010000115.1"/>
</dbReference>
<dbReference type="PROSITE" id="PS51257">
    <property type="entry name" value="PROKAR_LIPOPROTEIN"/>
    <property type="match status" value="1"/>
</dbReference>